<feature type="transmembrane region" description="Helical" evidence="2">
    <location>
        <begin position="373"/>
        <end position="399"/>
    </location>
</feature>
<evidence type="ECO:0000256" key="1">
    <source>
        <dbReference type="SAM" id="MobiDB-lite"/>
    </source>
</evidence>
<sequence length="428" mass="48194">MASTTTARSDTPQLHRRRSSRAAPGEKFDDYIIRRKAEIEHQHKKVSIYTSPLLVGHYFIMYVFYEVRSAIMYLYGRGRPTLGMLMTLVGLIYVAYQIQGPHQMVIQQMQRIGIWYGYWVLLGIASAFGLGTGLHTFLLFLGPYIAEVTRAAYECQGADLLIRDGVSYRLQCHDGGASNTTAIMGTAAVSLWDIYQKIQWESFAWGAGTALGELPPYFVARAVALSGGKSEELADFEANLQKSSHERSFKEHITHLVYNGMKRLGFFGILLFASIPNPLFDLAGITCGHFLVPFATFFGATFIGKACVKASLQSLIVILAFSNDTLNTFLGTLERTAPALHRIVERVIHEQTDKIGQPTTDEFGNEQTNLFGIAWNVFLSLMLCYFVISSVESLGLAYMKREHQEEMKRLEQRHQQQQRRTSTVPEEE</sequence>
<feature type="transmembrane region" description="Helical" evidence="2">
    <location>
        <begin position="77"/>
        <end position="96"/>
    </location>
</feature>
<evidence type="ECO:0008006" key="5">
    <source>
        <dbReference type="Google" id="ProtNLM"/>
    </source>
</evidence>
<gene>
    <name evidence="3" type="ORF">BDA99DRAFT_535614</name>
</gene>
<keyword evidence="2" id="KW-0812">Transmembrane</keyword>
<name>A0AAD5PFV4_9FUNG</name>
<feature type="region of interest" description="Disordered" evidence="1">
    <location>
        <begin position="407"/>
        <end position="428"/>
    </location>
</feature>
<evidence type="ECO:0000313" key="4">
    <source>
        <dbReference type="Proteomes" id="UP001209540"/>
    </source>
</evidence>
<feature type="region of interest" description="Disordered" evidence="1">
    <location>
        <begin position="1"/>
        <end position="23"/>
    </location>
</feature>
<dbReference type="EMBL" id="JAIXMP010000009">
    <property type="protein sequence ID" value="KAI9268099.1"/>
    <property type="molecule type" value="Genomic_DNA"/>
</dbReference>
<dbReference type="AlphaFoldDB" id="A0AAD5PFV4"/>
<keyword evidence="2" id="KW-1133">Transmembrane helix</keyword>
<protein>
    <recommendedName>
        <fullName evidence="5">Golgi apparatus membrane protein TVP38</fullName>
    </recommendedName>
</protein>
<reference evidence="3" key="2">
    <citation type="submission" date="2023-02" db="EMBL/GenBank/DDBJ databases">
        <authorList>
            <consortium name="DOE Joint Genome Institute"/>
            <person name="Mondo S.J."/>
            <person name="Chang Y."/>
            <person name="Wang Y."/>
            <person name="Ahrendt S."/>
            <person name="Andreopoulos W."/>
            <person name="Barry K."/>
            <person name="Beard J."/>
            <person name="Benny G.L."/>
            <person name="Blankenship S."/>
            <person name="Bonito G."/>
            <person name="Cuomo C."/>
            <person name="Desiro A."/>
            <person name="Gervers K.A."/>
            <person name="Hundley H."/>
            <person name="Kuo A."/>
            <person name="LaButti K."/>
            <person name="Lang B.F."/>
            <person name="Lipzen A."/>
            <person name="O'Donnell K."/>
            <person name="Pangilinan J."/>
            <person name="Reynolds N."/>
            <person name="Sandor L."/>
            <person name="Smith M.W."/>
            <person name="Tsang A."/>
            <person name="Grigoriev I.V."/>
            <person name="Stajich J.E."/>
            <person name="Spatafora J.W."/>
        </authorList>
    </citation>
    <scope>NUCLEOTIDE SEQUENCE</scope>
    <source>
        <strain evidence="3">RSA 2281</strain>
    </source>
</reference>
<accession>A0AAD5PFV4</accession>
<comment type="caution">
    <text evidence="3">The sequence shown here is derived from an EMBL/GenBank/DDBJ whole genome shotgun (WGS) entry which is preliminary data.</text>
</comment>
<organism evidence="3 4">
    <name type="scientific">Phascolomyces articulosus</name>
    <dbReference type="NCBI Taxonomy" id="60185"/>
    <lineage>
        <taxon>Eukaryota</taxon>
        <taxon>Fungi</taxon>
        <taxon>Fungi incertae sedis</taxon>
        <taxon>Mucoromycota</taxon>
        <taxon>Mucoromycotina</taxon>
        <taxon>Mucoromycetes</taxon>
        <taxon>Mucorales</taxon>
        <taxon>Lichtheimiaceae</taxon>
        <taxon>Phascolomyces</taxon>
    </lineage>
</organism>
<evidence type="ECO:0000256" key="2">
    <source>
        <dbReference type="SAM" id="Phobius"/>
    </source>
</evidence>
<reference evidence="3" key="1">
    <citation type="journal article" date="2022" name="IScience">
        <title>Evolution of zygomycete secretomes and the origins of terrestrial fungal ecologies.</title>
        <authorList>
            <person name="Chang Y."/>
            <person name="Wang Y."/>
            <person name="Mondo S."/>
            <person name="Ahrendt S."/>
            <person name="Andreopoulos W."/>
            <person name="Barry K."/>
            <person name="Beard J."/>
            <person name="Benny G.L."/>
            <person name="Blankenship S."/>
            <person name="Bonito G."/>
            <person name="Cuomo C."/>
            <person name="Desiro A."/>
            <person name="Gervers K.A."/>
            <person name="Hundley H."/>
            <person name="Kuo A."/>
            <person name="LaButti K."/>
            <person name="Lang B.F."/>
            <person name="Lipzen A."/>
            <person name="O'Donnell K."/>
            <person name="Pangilinan J."/>
            <person name="Reynolds N."/>
            <person name="Sandor L."/>
            <person name="Smith M.E."/>
            <person name="Tsang A."/>
            <person name="Grigoriev I.V."/>
            <person name="Stajich J.E."/>
            <person name="Spatafora J.W."/>
        </authorList>
    </citation>
    <scope>NUCLEOTIDE SEQUENCE</scope>
    <source>
        <strain evidence="3">RSA 2281</strain>
    </source>
</reference>
<dbReference type="Proteomes" id="UP001209540">
    <property type="component" value="Unassembled WGS sequence"/>
</dbReference>
<feature type="transmembrane region" description="Helical" evidence="2">
    <location>
        <begin position="46"/>
        <end position="65"/>
    </location>
</feature>
<feature type="compositionally biased region" description="Polar residues" evidence="1">
    <location>
        <begin position="1"/>
        <end position="12"/>
    </location>
</feature>
<evidence type="ECO:0000313" key="3">
    <source>
        <dbReference type="EMBL" id="KAI9268099.1"/>
    </source>
</evidence>
<feature type="transmembrane region" description="Helical" evidence="2">
    <location>
        <begin position="282"/>
        <end position="303"/>
    </location>
</feature>
<keyword evidence="4" id="KW-1185">Reference proteome</keyword>
<proteinExistence type="predicted"/>
<keyword evidence="2" id="KW-0472">Membrane</keyword>
<feature type="transmembrane region" description="Helical" evidence="2">
    <location>
        <begin position="116"/>
        <end position="141"/>
    </location>
</feature>